<dbReference type="AlphaFoldDB" id="A0A3A8QBM0"/>
<dbReference type="Proteomes" id="UP000267003">
    <property type="component" value="Unassembled WGS sequence"/>
</dbReference>
<dbReference type="OrthoDB" id="5520223at2"/>
<protein>
    <submittedName>
        <fullName evidence="1">Uncharacterized protein</fullName>
    </submittedName>
</protein>
<organism evidence="1 2">
    <name type="scientific">Corallococcus aberystwythensis</name>
    <dbReference type="NCBI Taxonomy" id="2316722"/>
    <lineage>
        <taxon>Bacteria</taxon>
        <taxon>Pseudomonadati</taxon>
        <taxon>Myxococcota</taxon>
        <taxon>Myxococcia</taxon>
        <taxon>Myxococcales</taxon>
        <taxon>Cystobacterineae</taxon>
        <taxon>Myxococcaceae</taxon>
        <taxon>Corallococcus</taxon>
    </lineage>
</organism>
<gene>
    <name evidence="1" type="ORF">D7W81_17635</name>
</gene>
<name>A0A3A8QBM0_9BACT</name>
<evidence type="ECO:0000313" key="1">
    <source>
        <dbReference type="EMBL" id="RKH64971.1"/>
    </source>
</evidence>
<proteinExistence type="predicted"/>
<accession>A0A3A8QBM0</accession>
<evidence type="ECO:0000313" key="2">
    <source>
        <dbReference type="Proteomes" id="UP000267003"/>
    </source>
</evidence>
<dbReference type="EMBL" id="RAWK01000098">
    <property type="protein sequence ID" value="RKH64971.1"/>
    <property type="molecule type" value="Genomic_DNA"/>
</dbReference>
<reference evidence="2" key="1">
    <citation type="submission" date="2018-09" db="EMBL/GenBank/DDBJ databases">
        <authorList>
            <person name="Livingstone P.G."/>
            <person name="Whitworth D.E."/>
        </authorList>
    </citation>
    <scope>NUCLEOTIDE SEQUENCE [LARGE SCALE GENOMIC DNA]</scope>
    <source>
        <strain evidence="2">AB050A</strain>
    </source>
</reference>
<dbReference type="RefSeq" id="WP_120556562.1">
    <property type="nucleotide sequence ID" value="NZ_RAWK01000098.1"/>
</dbReference>
<sequence>MAIHERRTVFATTTWGRTFLLRRYDPPGEPESYELSLYEDYLGPAPKELPLPDALTKSFESEAEAVDQVHQHWSEETGAFEDVRGGRQVTLDLAEALRRGTLDPLRALMSAEEVVGLLGVPEDVAPTSQPGCVRWFYGAVQVHLEDGRFRYLEVEDALESFTTLDFTGWFLEPSMAQRKLEVALKARGIPSSRESLLGAPALCVPGTTRSPFLAPSPLFLHDRPVLPAQGCTVGAGDP</sequence>
<comment type="caution">
    <text evidence="1">The sequence shown here is derived from an EMBL/GenBank/DDBJ whole genome shotgun (WGS) entry which is preliminary data.</text>
</comment>
<keyword evidence="2" id="KW-1185">Reference proteome</keyword>